<evidence type="ECO:0000313" key="3">
    <source>
        <dbReference type="Proteomes" id="UP000623681"/>
    </source>
</evidence>
<dbReference type="EMBL" id="JAESWA010000022">
    <property type="protein sequence ID" value="MBL4931720.1"/>
    <property type="molecule type" value="Genomic_DNA"/>
</dbReference>
<feature type="domain" description="Helix-turn-helix" evidence="1">
    <location>
        <begin position="88"/>
        <end position="146"/>
    </location>
</feature>
<name>A0A937FF28_9CLOT</name>
<organism evidence="2 3">
    <name type="scientific">Clostridium paridis</name>
    <dbReference type="NCBI Taxonomy" id="2803863"/>
    <lineage>
        <taxon>Bacteria</taxon>
        <taxon>Bacillati</taxon>
        <taxon>Bacillota</taxon>
        <taxon>Clostridia</taxon>
        <taxon>Eubacteriales</taxon>
        <taxon>Clostridiaceae</taxon>
        <taxon>Clostridium</taxon>
    </lineage>
</organism>
<evidence type="ECO:0000313" key="2">
    <source>
        <dbReference type="EMBL" id="MBL4931720.1"/>
    </source>
</evidence>
<comment type="caution">
    <text evidence="2">The sequence shown here is derived from an EMBL/GenBank/DDBJ whole genome shotgun (WGS) entry which is preliminary data.</text>
</comment>
<dbReference type="InterPro" id="IPR045403">
    <property type="entry name" value="HTH_59_Firmicutes_type"/>
</dbReference>
<accession>A0A937FF28</accession>
<protein>
    <recommendedName>
        <fullName evidence="1">Helix-turn-helix domain-containing protein</fullName>
    </recommendedName>
</protein>
<proteinExistence type="predicted"/>
<dbReference type="RefSeq" id="WP_202767107.1">
    <property type="nucleotide sequence ID" value="NZ_JAESWA010000022.1"/>
</dbReference>
<reference evidence="2" key="1">
    <citation type="submission" date="2021-01" db="EMBL/GenBank/DDBJ databases">
        <title>Genome public.</title>
        <authorList>
            <person name="Liu C."/>
            <person name="Sun Q."/>
        </authorList>
    </citation>
    <scope>NUCLEOTIDE SEQUENCE</scope>
    <source>
        <strain evidence="2">YIM B02565</strain>
    </source>
</reference>
<keyword evidence="3" id="KW-1185">Reference proteome</keyword>
<evidence type="ECO:0000259" key="1">
    <source>
        <dbReference type="Pfam" id="PF20038"/>
    </source>
</evidence>
<gene>
    <name evidence="2" type="ORF">JK634_07885</name>
</gene>
<sequence length="259" mass="30552">MSNICIITMENRRLYPAQVYETKDNQLEVPLVSIDAIYNLLYKRESILVLANQYDQMGIKLENFNGHLEKSDIKAIFIINDEENIRKINEVMTLSEAAKKWGLSDGSTIRKAIERGKFEQDEIKQAGDVWITTYSAMEKVFGNIKNEDNEFIIYDDLESCIYKLYNKDGALDYLKDEELERRTKENDHLYQYIKKVFVKALEAIKKGRKVIIKKSRNNKVKQVMCTEKELFSYIELLPYLRMMSMKRNEQLIDELKNNK</sequence>
<dbReference type="Proteomes" id="UP000623681">
    <property type="component" value="Unassembled WGS sequence"/>
</dbReference>
<dbReference type="Pfam" id="PF20038">
    <property type="entry name" value="HTH_59"/>
    <property type="match status" value="1"/>
</dbReference>
<dbReference type="AlphaFoldDB" id="A0A937FF28"/>